<evidence type="ECO:0000259" key="2">
    <source>
        <dbReference type="Pfam" id="PF07811"/>
    </source>
</evidence>
<dbReference type="STRING" id="335543.Sfum_1495"/>
<keyword evidence="1" id="KW-1133">Transmembrane helix</keyword>
<dbReference type="RefSeq" id="WP_011698355.1">
    <property type="nucleotide sequence ID" value="NC_008554.1"/>
</dbReference>
<dbReference type="HOGENOM" id="CLU_122851_0_0_7"/>
<dbReference type="Pfam" id="PF07811">
    <property type="entry name" value="TadE"/>
    <property type="match status" value="1"/>
</dbReference>
<dbReference type="InParanoid" id="A0LID2"/>
<protein>
    <submittedName>
        <fullName evidence="3">TadE family protein</fullName>
    </submittedName>
</protein>
<name>A0LID2_SYNFM</name>
<dbReference type="Proteomes" id="UP000001784">
    <property type="component" value="Chromosome"/>
</dbReference>
<gene>
    <name evidence="3" type="ordered locus">Sfum_1495</name>
</gene>
<feature type="transmembrane region" description="Helical" evidence="1">
    <location>
        <begin position="21"/>
        <end position="41"/>
    </location>
</feature>
<dbReference type="AlphaFoldDB" id="A0LID2"/>
<proteinExistence type="predicted"/>
<dbReference type="KEGG" id="sfu:Sfum_1495"/>
<dbReference type="eggNOG" id="COG4961">
    <property type="taxonomic scope" value="Bacteria"/>
</dbReference>
<accession>A0LID2</accession>
<organism evidence="3 4">
    <name type="scientific">Syntrophobacter fumaroxidans (strain DSM 10017 / MPOB)</name>
    <dbReference type="NCBI Taxonomy" id="335543"/>
    <lineage>
        <taxon>Bacteria</taxon>
        <taxon>Pseudomonadati</taxon>
        <taxon>Thermodesulfobacteriota</taxon>
        <taxon>Syntrophobacteria</taxon>
        <taxon>Syntrophobacterales</taxon>
        <taxon>Syntrophobacteraceae</taxon>
        <taxon>Syntrophobacter</taxon>
    </lineage>
</organism>
<evidence type="ECO:0000313" key="4">
    <source>
        <dbReference type="Proteomes" id="UP000001784"/>
    </source>
</evidence>
<keyword evidence="1" id="KW-0812">Transmembrane</keyword>
<keyword evidence="4" id="KW-1185">Reference proteome</keyword>
<dbReference type="OrthoDB" id="6165442at2"/>
<evidence type="ECO:0000313" key="3">
    <source>
        <dbReference type="EMBL" id="ABK17184.1"/>
    </source>
</evidence>
<reference evidence="3 4" key="1">
    <citation type="submission" date="2006-10" db="EMBL/GenBank/DDBJ databases">
        <title>Complete sequence of Syntrophobacter fumaroxidans MPOB.</title>
        <authorList>
            <consortium name="US DOE Joint Genome Institute"/>
            <person name="Copeland A."/>
            <person name="Lucas S."/>
            <person name="Lapidus A."/>
            <person name="Barry K."/>
            <person name="Detter J.C."/>
            <person name="Glavina del Rio T."/>
            <person name="Hammon N."/>
            <person name="Israni S."/>
            <person name="Pitluck S."/>
            <person name="Goltsman E.G."/>
            <person name="Martinez M."/>
            <person name="Schmutz J."/>
            <person name="Larimer F."/>
            <person name="Land M."/>
            <person name="Hauser L."/>
            <person name="Kyrpides N."/>
            <person name="Kim E."/>
            <person name="Boone D.R."/>
            <person name="Brockman F."/>
            <person name="Culley D."/>
            <person name="Ferry J."/>
            <person name="Gunsalus R."/>
            <person name="McInerney M.J."/>
            <person name="Morrison M."/>
            <person name="Plugge C."/>
            <person name="Rohlin L."/>
            <person name="Scholten J."/>
            <person name="Sieber J."/>
            <person name="Stams A.J.M."/>
            <person name="Worm P."/>
            <person name="Henstra A.M."/>
            <person name="Richardson P."/>
        </authorList>
    </citation>
    <scope>NUCLEOTIDE SEQUENCE [LARGE SCALE GENOMIC DNA]</scope>
    <source>
        <strain evidence="4">DSM 10017 / MPOB</strain>
    </source>
</reference>
<dbReference type="InterPro" id="IPR012495">
    <property type="entry name" value="TadE-like_dom"/>
</dbReference>
<sequence>MKTKRVVPRFRKGVAAIEFALILPLLVLLLFGIIEFGIILYDQAVITNASREGARFGILYGAAADGTATPKSEAEVRQVVRNYAQQYLITFGTKVLGDADINVAEETVNGQNYRRVTISYPYTFIVLPRFITSFFGGGLGQDINLSANAVMRYEYQGPAV</sequence>
<dbReference type="EMBL" id="CP000478">
    <property type="protein sequence ID" value="ABK17184.1"/>
    <property type="molecule type" value="Genomic_DNA"/>
</dbReference>
<evidence type="ECO:0000256" key="1">
    <source>
        <dbReference type="SAM" id="Phobius"/>
    </source>
</evidence>
<feature type="domain" description="TadE-like" evidence="2">
    <location>
        <begin position="13"/>
        <end position="55"/>
    </location>
</feature>
<keyword evidence="1" id="KW-0472">Membrane</keyword>